<feature type="compositionally biased region" description="Low complexity" evidence="1">
    <location>
        <begin position="90"/>
        <end position="126"/>
    </location>
</feature>
<proteinExistence type="predicted"/>
<reference evidence="2 3" key="1">
    <citation type="submission" date="2020-11" db="EMBL/GenBank/DDBJ databases">
        <title>A novel isolate from a Black sea contaminated sediment with potential to produce alkanes: Plantactinospora alkalitolerans sp. nov.</title>
        <authorList>
            <person name="Carro L."/>
            <person name="Veyisoglu A."/>
            <person name="Guven K."/>
            <person name="Schumann P."/>
            <person name="Klenk H.-P."/>
            <person name="Sahin N."/>
        </authorList>
    </citation>
    <scope>NUCLEOTIDE SEQUENCE [LARGE SCALE GENOMIC DNA]</scope>
    <source>
        <strain evidence="2 3">S1510</strain>
    </source>
</reference>
<feature type="compositionally biased region" description="Low complexity" evidence="1">
    <location>
        <begin position="55"/>
        <end position="79"/>
    </location>
</feature>
<keyword evidence="3" id="KW-1185">Reference proteome</keyword>
<evidence type="ECO:0000256" key="1">
    <source>
        <dbReference type="SAM" id="MobiDB-lite"/>
    </source>
</evidence>
<dbReference type="Proteomes" id="UP000638560">
    <property type="component" value="Unassembled WGS sequence"/>
</dbReference>
<sequence>MNSYGDPSSARGRAHYPGTNGDHGPADDPYRRTSRDDRADADRRSAEGDRGGWPANGRADGASARASVSGRAPSGRATPPGQPPAGGGWAAPVSPASGSASVGSASPGRARVGRAGVGSAAVPDAPGSGGGYGAARPAGRAAPYPPPEPGASGTAALPTPARPTRARPGEADPTEAEPEAGETGAAQPPPAGG</sequence>
<gene>
    <name evidence="2" type="ORF">I0C86_14000</name>
</gene>
<name>A0ABS0GVY7_9ACTN</name>
<dbReference type="RefSeq" id="WP_196201679.1">
    <property type="nucleotide sequence ID" value="NZ_JADPUN010000144.1"/>
</dbReference>
<comment type="caution">
    <text evidence="2">The sequence shown here is derived from an EMBL/GenBank/DDBJ whole genome shotgun (WGS) entry which is preliminary data.</text>
</comment>
<organism evidence="2 3">
    <name type="scientific">Plantactinospora alkalitolerans</name>
    <dbReference type="NCBI Taxonomy" id="2789879"/>
    <lineage>
        <taxon>Bacteria</taxon>
        <taxon>Bacillati</taxon>
        <taxon>Actinomycetota</taxon>
        <taxon>Actinomycetes</taxon>
        <taxon>Micromonosporales</taxon>
        <taxon>Micromonosporaceae</taxon>
        <taxon>Plantactinospora</taxon>
    </lineage>
</organism>
<accession>A0ABS0GVY7</accession>
<feature type="region of interest" description="Disordered" evidence="1">
    <location>
        <begin position="1"/>
        <end position="193"/>
    </location>
</feature>
<feature type="compositionally biased region" description="Low complexity" evidence="1">
    <location>
        <begin position="150"/>
        <end position="163"/>
    </location>
</feature>
<feature type="compositionally biased region" description="Basic and acidic residues" evidence="1">
    <location>
        <begin position="24"/>
        <end position="50"/>
    </location>
</feature>
<evidence type="ECO:0000313" key="3">
    <source>
        <dbReference type="Proteomes" id="UP000638560"/>
    </source>
</evidence>
<evidence type="ECO:0000313" key="2">
    <source>
        <dbReference type="EMBL" id="MBF9130062.1"/>
    </source>
</evidence>
<protein>
    <submittedName>
        <fullName evidence="2">Uncharacterized protein</fullName>
    </submittedName>
</protein>
<dbReference type="EMBL" id="JADPUN010000144">
    <property type="protein sequence ID" value="MBF9130062.1"/>
    <property type="molecule type" value="Genomic_DNA"/>
</dbReference>